<dbReference type="Gene3D" id="1.10.10.10">
    <property type="entry name" value="Winged helix-like DNA-binding domain superfamily/Winged helix DNA-binding domain"/>
    <property type="match status" value="1"/>
</dbReference>
<dbReference type="Pfam" id="PF13280">
    <property type="entry name" value="WYL"/>
    <property type="match status" value="1"/>
</dbReference>
<name>A0A514CJK7_9BACT</name>
<dbReference type="Proteomes" id="UP000316614">
    <property type="component" value="Chromosome"/>
</dbReference>
<dbReference type="InterPro" id="IPR013196">
    <property type="entry name" value="HTH_11"/>
</dbReference>
<dbReference type="InterPro" id="IPR051534">
    <property type="entry name" value="CBASS_pafABC_assoc_protein"/>
</dbReference>
<feature type="domain" description="WYL" evidence="2">
    <location>
        <begin position="133"/>
        <end position="199"/>
    </location>
</feature>
<organism evidence="3 4">
    <name type="scientific">Echinicola soli</name>
    <dbReference type="NCBI Taxonomy" id="2591634"/>
    <lineage>
        <taxon>Bacteria</taxon>
        <taxon>Pseudomonadati</taxon>
        <taxon>Bacteroidota</taxon>
        <taxon>Cytophagia</taxon>
        <taxon>Cytophagales</taxon>
        <taxon>Cyclobacteriaceae</taxon>
        <taxon>Echinicola</taxon>
    </lineage>
</organism>
<evidence type="ECO:0000313" key="4">
    <source>
        <dbReference type="Proteomes" id="UP000316614"/>
    </source>
</evidence>
<accession>A0A514CJK7</accession>
<dbReference type="EMBL" id="CP041253">
    <property type="protein sequence ID" value="QDH80008.1"/>
    <property type="molecule type" value="Genomic_DNA"/>
</dbReference>
<dbReference type="InterPro" id="IPR036390">
    <property type="entry name" value="WH_DNA-bd_sf"/>
</dbReference>
<sequence length="313" mass="36426">MGKTKSVEQQKILRVFKLINLLRSNIGKSANSLAEVLGTDRRTIYRYFQLLRELGFQVEREYGKFKITDRVEYDKATFYSTFSDDEAAYLAGLMNKSGKKNLLRESILEKVQVRSDFQQSVSQLFNAKLGRFVDELSHAIKNRFQVILKDYYSLSSDSVSDRLVEPVVFSNNYESVYALEVSTREMKMFKLERITELKVTHKHHLFEQLHEPLEQGLFGFTGKDQFEVKLRLSKKAYQLLIEEHPDAKPYTYSIANNTYYFERDVPELPGIGRFVLGLPGEILVERGDELKAYLEQQIKKAENMFSAFEQDKA</sequence>
<dbReference type="PROSITE" id="PS52050">
    <property type="entry name" value="WYL"/>
    <property type="match status" value="1"/>
</dbReference>
<dbReference type="InterPro" id="IPR026881">
    <property type="entry name" value="WYL_dom"/>
</dbReference>
<evidence type="ECO:0000259" key="1">
    <source>
        <dbReference type="Pfam" id="PF08279"/>
    </source>
</evidence>
<evidence type="ECO:0000259" key="2">
    <source>
        <dbReference type="Pfam" id="PF13280"/>
    </source>
</evidence>
<dbReference type="SUPFAM" id="SSF46785">
    <property type="entry name" value="Winged helix' DNA-binding domain"/>
    <property type="match status" value="1"/>
</dbReference>
<dbReference type="RefSeq" id="WP_141615245.1">
    <property type="nucleotide sequence ID" value="NZ_CP041253.1"/>
</dbReference>
<dbReference type="AlphaFoldDB" id="A0A514CJK7"/>
<feature type="domain" description="Helix-turn-helix type 11" evidence="1">
    <location>
        <begin position="14"/>
        <end position="61"/>
    </location>
</feature>
<gene>
    <name evidence="3" type="ORF">FKX85_13590</name>
</gene>
<reference evidence="3 4" key="1">
    <citation type="submission" date="2019-06" db="EMBL/GenBank/DDBJ databases">
        <title>Echinicola alkalisoli sp. nov. isolated from saline soil.</title>
        <authorList>
            <person name="Sun J.-Q."/>
            <person name="Xu L."/>
        </authorList>
    </citation>
    <scope>NUCLEOTIDE SEQUENCE [LARGE SCALE GENOMIC DNA]</scope>
    <source>
        <strain evidence="3 4">LN3S3</strain>
    </source>
</reference>
<dbReference type="OrthoDB" id="1315521at2"/>
<dbReference type="PANTHER" id="PTHR34580:SF1">
    <property type="entry name" value="PROTEIN PAFC"/>
    <property type="match status" value="1"/>
</dbReference>
<dbReference type="PANTHER" id="PTHR34580">
    <property type="match status" value="1"/>
</dbReference>
<dbReference type="InterPro" id="IPR036388">
    <property type="entry name" value="WH-like_DNA-bd_sf"/>
</dbReference>
<proteinExistence type="predicted"/>
<dbReference type="Pfam" id="PF08279">
    <property type="entry name" value="HTH_11"/>
    <property type="match status" value="1"/>
</dbReference>
<evidence type="ECO:0000313" key="3">
    <source>
        <dbReference type="EMBL" id="QDH80008.1"/>
    </source>
</evidence>
<protein>
    <submittedName>
        <fullName evidence="3">WYL domain-containing protein</fullName>
    </submittedName>
</protein>
<dbReference type="KEGG" id="echi:FKX85_13590"/>
<keyword evidence="4" id="KW-1185">Reference proteome</keyword>